<evidence type="ECO:0000256" key="5">
    <source>
        <dbReference type="ARBA" id="ARBA00022692"/>
    </source>
</evidence>
<evidence type="ECO:0000313" key="10">
    <source>
        <dbReference type="Proteomes" id="UP000825051"/>
    </source>
</evidence>
<feature type="transmembrane region" description="Helical" evidence="8">
    <location>
        <begin position="17"/>
        <end position="41"/>
    </location>
</feature>
<gene>
    <name evidence="9" type="ORF">K0B96_05820</name>
</gene>
<dbReference type="InterPro" id="IPR002549">
    <property type="entry name" value="AI-2E-like"/>
</dbReference>
<evidence type="ECO:0000256" key="2">
    <source>
        <dbReference type="ARBA" id="ARBA00009773"/>
    </source>
</evidence>
<keyword evidence="5 8" id="KW-0812">Transmembrane</keyword>
<keyword evidence="10" id="KW-1185">Reference proteome</keyword>
<name>A0A8F9TYK8_9BACT</name>
<comment type="similarity">
    <text evidence="2">Belongs to the autoinducer-2 exporter (AI-2E) (TC 2.A.86) family.</text>
</comment>
<dbReference type="Pfam" id="PF01594">
    <property type="entry name" value="AI-2E_transport"/>
    <property type="match status" value="1"/>
</dbReference>
<keyword evidence="3" id="KW-0813">Transport</keyword>
<reference evidence="9" key="1">
    <citation type="submission" date="2021-08" db="EMBL/GenBank/DDBJ databases">
        <title>Genome of a novel bacterium of the phylum Verrucomicrobia, Oleiharenicola sp. KSB-15.</title>
        <authorList>
            <person name="Chung J.-H."/>
            <person name="Ahn J.-H."/>
            <person name="Yoon Y."/>
            <person name="Kim D.-Y."/>
            <person name="An S.-H."/>
            <person name="Park I."/>
            <person name="Yeon J."/>
        </authorList>
    </citation>
    <scope>NUCLEOTIDE SEQUENCE</scope>
    <source>
        <strain evidence="9">KSB-15</strain>
    </source>
</reference>
<evidence type="ECO:0000256" key="3">
    <source>
        <dbReference type="ARBA" id="ARBA00022448"/>
    </source>
</evidence>
<dbReference type="RefSeq" id="WP_220164875.1">
    <property type="nucleotide sequence ID" value="NZ_CP080507.1"/>
</dbReference>
<evidence type="ECO:0000313" key="9">
    <source>
        <dbReference type="EMBL" id="QYM80133.1"/>
    </source>
</evidence>
<dbReference type="Proteomes" id="UP000825051">
    <property type="component" value="Chromosome"/>
</dbReference>
<feature type="transmembrane region" description="Helical" evidence="8">
    <location>
        <begin position="80"/>
        <end position="102"/>
    </location>
</feature>
<feature type="transmembrane region" description="Helical" evidence="8">
    <location>
        <begin position="171"/>
        <end position="198"/>
    </location>
</feature>
<accession>A0A8F9TYK8</accession>
<organism evidence="9 10">
    <name type="scientific">Horticoccus luteus</name>
    <dbReference type="NCBI Taxonomy" id="2862869"/>
    <lineage>
        <taxon>Bacteria</taxon>
        <taxon>Pseudomonadati</taxon>
        <taxon>Verrucomicrobiota</taxon>
        <taxon>Opitutia</taxon>
        <taxon>Opitutales</taxon>
        <taxon>Opitutaceae</taxon>
        <taxon>Horticoccus</taxon>
    </lineage>
</organism>
<keyword evidence="7 8" id="KW-0472">Membrane</keyword>
<keyword evidence="6 8" id="KW-1133">Transmembrane helix</keyword>
<sequence>MSVPASEPLLSSSQRRLAAFALGLFSFLAIVALFALILFVGGRLIEFFSGALWPPLLAGILALVLRPLVDALQRHVRRRLVAVIILYAAFLVVVACLLLLIIPPVIQQIIDFVAYAPHFWHSVVVYFQAHYPAWSEFVQQKLDNPSIKRVVEQAAGQTQALLSHTLPTLRIAGAGALGFFGFLTHAAVVPVYLFFFLLSRSSPTRRLPHHLGFVRNTSVRDDIVFLVREFVSIIESFFRGQLVIGLIMGVLLATGFTIAGLKFGLVIGLALGLLNIVPYLGTILGLSIALPLALFQPTGGWSLVCWVLAVFCAVQMIESWLLTPKIMGDRTGLHPVAIIFSVFFWGTVFGGVLGMLFAIPFTAFFVTAWRLLMRKYLVAAPPAVQI</sequence>
<dbReference type="PANTHER" id="PTHR21716">
    <property type="entry name" value="TRANSMEMBRANE PROTEIN"/>
    <property type="match status" value="1"/>
</dbReference>
<evidence type="ECO:0000256" key="4">
    <source>
        <dbReference type="ARBA" id="ARBA00022475"/>
    </source>
</evidence>
<feature type="transmembrane region" description="Helical" evidence="8">
    <location>
        <begin position="342"/>
        <end position="366"/>
    </location>
</feature>
<dbReference type="KEGG" id="ole:K0B96_05820"/>
<dbReference type="PANTHER" id="PTHR21716:SF53">
    <property type="entry name" value="PERMEASE PERM-RELATED"/>
    <property type="match status" value="1"/>
</dbReference>
<keyword evidence="4" id="KW-1003">Cell membrane</keyword>
<proteinExistence type="inferred from homology"/>
<feature type="transmembrane region" description="Helical" evidence="8">
    <location>
        <begin position="242"/>
        <end position="270"/>
    </location>
</feature>
<dbReference type="GO" id="GO:0005886">
    <property type="term" value="C:plasma membrane"/>
    <property type="evidence" value="ECO:0007669"/>
    <property type="project" value="UniProtKB-SubCell"/>
</dbReference>
<comment type="subcellular location">
    <subcellularLocation>
        <location evidence="1">Cell membrane</location>
        <topology evidence="1">Multi-pass membrane protein</topology>
    </subcellularLocation>
</comment>
<evidence type="ECO:0000256" key="1">
    <source>
        <dbReference type="ARBA" id="ARBA00004651"/>
    </source>
</evidence>
<dbReference type="AlphaFoldDB" id="A0A8F9TYK8"/>
<feature type="transmembrane region" description="Helical" evidence="8">
    <location>
        <begin position="276"/>
        <end position="294"/>
    </location>
</feature>
<evidence type="ECO:0000256" key="8">
    <source>
        <dbReference type="SAM" id="Phobius"/>
    </source>
</evidence>
<feature type="transmembrane region" description="Helical" evidence="8">
    <location>
        <begin position="301"/>
        <end position="322"/>
    </location>
</feature>
<protein>
    <submittedName>
        <fullName evidence="9">AI-2E family transporter</fullName>
    </submittedName>
</protein>
<dbReference type="GO" id="GO:0055085">
    <property type="term" value="P:transmembrane transport"/>
    <property type="evidence" value="ECO:0007669"/>
    <property type="project" value="TreeGrafter"/>
</dbReference>
<feature type="transmembrane region" description="Helical" evidence="8">
    <location>
        <begin position="47"/>
        <end position="68"/>
    </location>
</feature>
<dbReference type="EMBL" id="CP080507">
    <property type="protein sequence ID" value="QYM80133.1"/>
    <property type="molecule type" value="Genomic_DNA"/>
</dbReference>
<evidence type="ECO:0000256" key="6">
    <source>
        <dbReference type="ARBA" id="ARBA00022989"/>
    </source>
</evidence>
<evidence type="ECO:0000256" key="7">
    <source>
        <dbReference type="ARBA" id="ARBA00023136"/>
    </source>
</evidence>